<feature type="coiled-coil region" evidence="1">
    <location>
        <begin position="18"/>
        <end position="148"/>
    </location>
</feature>
<dbReference type="AlphaFoldDB" id="A0A0A9CY68"/>
<feature type="coiled-coil region" evidence="1">
    <location>
        <begin position="181"/>
        <end position="282"/>
    </location>
</feature>
<keyword evidence="1" id="KW-0175">Coiled coil</keyword>
<organism evidence="2">
    <name type="scientific">Arundo donax</name>
    <name type="common">Giant reed</name>
    <name type="synonym">Donax arundinaceus</name>
    <dbReference type="NCBI Taxonomy" id="35708"/>
    <lineage>
        <taxon>Eukaryota</taxon>
        <taxon>Viridiplantae</taxon>
        <taxon>Streptophyta</taxon>
        <taxon>Embryophyta</taxon>
        <taxon>Tracheophyta</taxon>
        <taxon>Spermatophyta</taxon>
        <taxon>Magnoliopsida</taxon>
        <taxon>Liliopsida</taxon>
        <taxon>Poales</taxon>
        <taxon>Poaceae</taxon>
        <taxon>PACMAD clade</taxon>
        <taxon>Arundinoideae</taxon>
        <taxon>Arundineae</taxon>
        <taxon>Arundo</taxon>
    </lineage>
</organism>
<reference evidence="2" key="2">
    <citation type="journal article" date="2015" name="Data Brief">
        <title>Shoot transcriptome of the giant reed, Arundo donax.</title>
        <authorList>
            <person name="Barrero R.A."/>
            <person name="Guerrero F.D."/>
            <person name="Moolhuijzen P."/>
            <person name="Goolsby J.A."/>
            <person name="Tidwell J."/>
            <person name="Bellgard S.E."/>
            <person name="Bellgard M.I."/>
        </authorList>
    </citation>
    <scope>NUCLEOTIDE SEQUENCE</scope>
    <source>
        <tissue evidence="2">Shoot tissue taken approximately 20 cm above the soil surface</tissue>
    </source>
</reference>
<proteinExistence type="predicted"/>
<accession>A0A0A9CY68</accession>
<evidence type="ECO:0000256" key="1">
    <source>
        <dbReference type="SAM" id="Coils"/>
    </source>
</evidence>
<evidence type="ECO:0000313" key="2">
    <source>
        <dbReference type="EMBL" id="JAD79368.1"/>
    </source>
</evidence>
<sequence length="337" mass="38300">MPYYYSWYSDYRTQYWRARRLEQENTRLSNEKSELERQLMEKTRAAQVSSSQVSTLGYKVRELERQNSKLSGELVKQREDTRKAGLLFMNAADTYQQEAKKQIRTMVEELANTRKAGLLLMNAADIYQEVARKQIKAKVKELEDARKAVLVLMSAADTYQQVAKKQIKDKVEELKVMGAQKAEMDARAASLESRLMAALAKNQEMEADYHKVKDENDKLRSEVERLMMELGKLVQTKEPAAQSFDAEMAASMKELENLEMKVEETQASKDLMKGENDNLQSKDLIAEQKYSLFDAKVERVNMELGALAEAVVVETMKDLGGLKGNVKGNPSQGPGEG</sequence>
<protein>
    <submittedName>
        <fullName evidence="2">Uncharacterized protein</fullName>
    </submittedName>
</protein>
<reference evidence="2" key="1">
    <citation type="submission" date="2014-09" db="EMBL/GenBank/DDBJ databases">
        <authorList>
            <person name="Magalhaes I.L.F."/>
            <person name="Oliveira U."/>
            <person name="Santos F.R."/>
            <person name="Vidigal T.H.D.A."/>
            <person name="Brescovit A.D."/>
            <person name="Santos A.J."/>
        </authorList>
    </citation>
    <scope>NUCLEOTIDE SEQUENCE</scope>
    <source>
        <tissue evidence="2">Shoot tissue taken approximately 20 cm above the soil surface</tissue>
    </source>
</reference>
<dbReference type="EMBL" id="GBRH01218527">
    <property type="protein sequence ID" value="JAD79368.1"/>
    <property type="molecule type" value="Transcribed_RNA"/>
</dbReference>
<name>A0A0A9CY68_ARUDO</name>